<evidence type="ECO:0000313" key="2">
    <source>
        <dbReference type="EMBL" id="CAI0560022.1"/>
    </source>
</evidence>
<proteinExistence type="predicted"/>
<feature type="region of interest" description="Disordered" evidence="1">
    <location>
        <begin position="149"/>
        <end position="174"/>
    </location>
</feature>
<keyword evidence="3" id="KW-1185">Reference proteome</keyword>
<sequence length="195" mass="22152">MIGWTDNTVQVFEGPYPSDLNTQDVANNVVKWKSAGRIGTTRESTHQELELFGVVLGGSKVAELSKNLIDHQTIPNREGFMLMHINIGGGDVYLREGRSLMRRLNDLFDWSKYGVQVPTPVQTEWDRFQVTTGRLMVEGRGVAQAKKDLEEKEKENERLRNENEELKKQAEKNRDELAAKDKQIASLKNALQALL</sequence>
<accession>A0AAV0RUL5</accession>
<comment type="caution">
    <text evidence="2">The sequence shown here is derived from an EMBL/GenBank/DDBJ whole genome shotgun (WGS) entry which is preliminary data.</text>
</comment>
<protein>
    <submittedName>
        <fullName evidence="2">Uncharacterized protein</fullName>
    </submittedName>
</protein>
<gene>
    <name evidence="2" type="ORF">LITE_LOCUS49497</name>
</gene>
<dbReference type="EMBL" id="CAMGYJ010000011">
    <property type="protein sequence ID" value="CAI0560022.1"/>
    <property type="molecule type" value="Genomic_DNA"/>
</dbReference>
<dbReference type="Proteomes" id="UP001154282">
    <property type="component" value="Unassembled WGS sequence"/>
</dbReference>
<dbReference type="AlphaFoldDB" id="A0AAV0RUL5"/>
<name>A0AAV0RUL5_9ROSI</name>
<organism evidence="2 3">
    <name type="scientific">Linum tenue</name>
    <dbReference type="NCBI Taxonomy" id="586396"/>
    <lineage>
        <taxon>Eukaryota</taxon>
        <taxon>Viridiplantae</taxon>
        <taxon>Streptophyta</taxon>
        <taxon>Embryophyta</taxon>
        <taxon>Tracheophyta</taxon>
        <taxon>Spermatophyta</taxon>
        <taxon>Magnoliopsida</taxon>
        <taxon>eudicotyledons</taxon>
        <taxon>Gunneridae</taxon>
        <taxon>Pentapetalae</taxon>
        <taxon>rosids</taxon>
        <taxon>fabids</taxon>
        <taxon>Malpighiales</taxon>
        <taxon>Linaceae</taxon>
        <taxon>Linum</taxon>
    </lineage>
</organism>
<reference evidence="2" key="1">
    <citation type="submission" date="2022-08" db="EMBL/GenBank/DDBJ databases">
        <authorList>
            <person name="Gutierrez-Valencia J."/>
        </authorList>
    </citation>
    <scope>NUCLEOTIDE SEQUENCE</scope>
</reference>
<evidence type="ECO:0000313" key="3">
    <source>
        <dbReference type="Proteomes" id="UP001154282"/>
    </source>
</evidence>
<evidence type="ECO:0000256" key="1">
    <source>
        <dbReference type="SAM" id="MobiDB-lite"/>
    </source>
</evidence>